<dbReference type="EMBL" id="CM023487">
    <property type="protein sequence ID" value="KAH6925981.1"/>
    <property type="molecule type" value="Genomic_DNA"/>
</dbReference>
<sequence length="134" mass="14891">MSPDLLGALDLRRQSARSYQSYMDVVQVEGEDLRPEDFGKEAGWCHIKKTKQADGASQSAQNQQPKTQQVASAASIMGIASAATTAVHNKRKYARQLQHLAKTSQMPKLPPDDYMIIVRPRSGFNGAEYEMDHL</sequence>
<organism evidence="1 2">
    <name type="scientific">Hyalomma asiaticum</name>
    <name type="common">Tick</name>
    <dbReference type="NCBI Taxonomy" id="266040"/>
    <lineage>
        <taxon>Eukaryota</taxon>
        <taxon>Metazoa</taxon>
        <taxon>Ecdysozoa</taxon>
        <taxon>Arthropoda</taxon>
        <taxon>Chelicerata</taxon>
        <taxon>Arachnida</taxon>
        <taxon>Acari</taxon>
        <taxon>Parasitiformes</taxon>
        <taxon>Ixodida</taxon>
        <taxon>Ixodoidea</taxon>
        <taxon>Ixodidae</taxon>
        <taxon>Hyalomminae</taxon>
        <taxon>Hyalomma</taxon>
    </lineage>
</organism>
<reference evidence="1" key="1">
    <citation type="submission" date="2020-05" db="EMBL/GenBank/DDBJ databases">
        <title>Large-scale comparative analyses of tick genomes elucidate their genetic diversity and vector capacities.</title>
        <authorList>
            <person name="Jia N."/>
            <person name="Wang J."/>
            <person name="Shi W."/>
            <person name="Du L."/>
            <person name="Sun Y."/>
            <person name="Zhan W."/>
            <person name="Jiang J."/>
            <person name="Wang Q."/>
            <person name="Zhang B."/>
            <person name="Ji P."/>
            <person name="Sakyi L.B."/>
            <person name="Cui X."/>
            <person name="Yuan T."/>
            <person name="Jiang B."/>
            <person name="Yang W."/>
            <person name="Lam T.T.-Y."/>
            <person name="Chang Q."/>
            <person name="Ding S."/>
            <person name="Wang X."/>
            <person name="Zhu J."/>
            <person name="Ruan X."/>
            <person name="Zhao L."/>
            <person name="Wei J."/>
            <person name="Que T."/>
            <person name="Du C."/>
            <person name="Cheng J."/>
            <person name="Dai P."/>
            <person name="Han X."/>
            <person name="Huang E."/>
            <person name="Gao Y."/>
            <person name="Liu J."/>
            <person name="Shao H."/>
            <person name="Ye R."/>
            <person name="Li L."/>
            <person name="Wei W."/>
            <person name="Wang X."/>
            <person name="Wang C."/>
            <person name="Yang T."/>
            <person name="Huo Q."/>
            <person name="Li W."/>
            <person name="Guo W."/>
            <person name="Chen H."/>
            <person name="Zhou L."/>
            <person name="Ni X."/>
            <person name="Tian J."/>
            <person name="Zhou Y."/>
            <person name="Sheng Y."/>
            <person name="Liu T."/>
            <person name="Pan Y."/>
            <person name="Xia L."/>
            <person name="Li J."/>
            <person name="Zhao F."/>
            <person name="Cao W."/>
        </authorList>
    </citation>
    <scope>NUCLEOTIDE SEQUENCE</scope>
    <source>
        <strain evidence="1">Hyas-2018</strain>
    </source>
</reference>
<accession>A0ACB7RTF1</accession>
<proteinExistence type="predicted"/>
<protein>
    <submittedName>
        <fullName evidence="1">Uncharacterized protein</fullName>
    </submittedName>
</protein>
<comment type="caution">
    <text evidence="1">The sequence shown here is derived from an EMBL/GenBank/DDBJ whole genome shotgun (WGS) entry which is preliminary data.</text>
</comment>
<name>A0ACB7RTF1_HYAAI</name>
<keyword evidence="2" id="KW-1185">Reference proteome</keyword>
<dbReference type="Proteomes" id="UP000821845">
    <property type="component" value="Chromosome 7"/>
</dbReference>
<evidence type="ECO:0000313" key="1">
    <source>
        <dbReference type="EMBL" id="KAH6925981.1"/>
    </source>
</evidence>
<evidence type="ECO:0000313" key="2">
    <source>
        <dbReference type="Proteomes" id="UP000821845"/>
    </source>
</evidence>
<gene>
    <name evidence="1" type="ORF">HPB50_012916</name>
</gene>